<evidence type="ECO:0000313" key="1">
    <source>
        <dbReference type="EMBL" id="AKF03073.1"/>
    </source>
</evidence>
<dbReference type="KEGG" id="samy:DB32_000222"/>
<name>A0A0F6VYT2_9BACT</name>
<dbReference type="EMBL" id="CP011125">
    <property type="protein sequence ID" value="AKF03073.1"/>
    <property type="molecule type" value="Genomic_DNA"/>
</dbReference>
<dbReference type="AlphaFoldDB" id="A0A0F6VYT2"/>
<dbReference type="RefSeq" id="WP_053230551.1">
    <property type="nucleotide sequence ID" value="NZ_CP011125.1"/>
</dbReference>
<organism evidence="1 2">
    <name type="scientific">Sandaracinus amylolyticus</name>
    <dbReference type="NCBI Taxonomy" id="927083"/>
    <lineage>
        <taxon>Bacteria</taxon>
        <taxon>Pseudomonadati</taxon>
        <taxon>Myxococcota</taxon>
        <taxon>Polyangia</taxon>
        <taxon>Polyangiales</taxon>
        <taxon>Sandaracinaceae</taxon>
        <taxon>Sandaracinus</taxon>
    </lineage>
</organism>
<reference evidence="1 2" key="1">
    <citation type="submission" date="2015-03" db="EMBL/GenBank/DDBJ databases">
        <title>Genome assembly of Sandaracinus amylolyticus DSM 53668.</title>
        <authorList>
            <person name="Sharma G."/>
            <person name="Subramanian S."/>
        </authorList>
    </citation>
    <scope>NUCLEOTIDE SEQUENCE [LARGE SCALE GENOMIC DNA]</scope>
    <source>
        <strain evidence="1 2">DSM 53668</strain>
    </source>
</reference>
<dbReference type="STRING" id="927083.DB32_000222"/>
<evidence type="ECO:0000313" key="2">
    <source>
        <dbReference type="Proteomes" id="UP000034883"/>
    </source>
</evidence>
<dbReference type="Proteomes" id="UP000034883">
    <property type="component" value="Chromosome"/>
</dbReference>
<keyword evidence="2" id="KW-1185">Reference proteome</keyword>
<sequence>MDARDHDVGTRGASSRHARAIRARRVVVITGAGAIRSSTGGGDDVRIDEITLTDWLARADTLLCRAEGREALQARALMDRPSSVHAAPLDVVLRARVEALRAAQSSADERPSIAQVLRAERRRVEVSRDEVRTAMRAPPATDGAGALYGGLLVLATQIASMLELRVLAEREIAPGEAELLDAERRHWAGVARTVLEAVLDAQRRDLDAKPLARRVVLVAATSLATIAQLHDMLEHAGATTLLATSPASAESLLRWFHVDAVLCFLAGADDPIASVARDARAQLRGPQSPLLLALLASDGVLSPDHTAELGFDAGIPIVFAPRDALTVAMALAMRARGAVGSGARIPCWPP</sequence>
<gene>
    <name evidence="1" type="ORF">DB32_000222</name>
</gene>
<proteinExistence type="predicted"/>
<accession>A0A0F6VYT2</accession>
<protein>
    <submittedName>
        <fullName evidence="1">Uncharacterized protein</fullName>
    </submittedName>
</protein>